<dbReference type="Proteomes" id="UP000242320">
    <property type="component" value="Unassembled WGS sequence"/>
</dbReference>
<comment type="caution">
    <text evidence="1">The sequence shown here is derived from an EMBL/GenBank/DDBJ whole genome shotgun (WGS) entry which is preliminary data.</text>
</comment>
<dbReference type="InterPro" id="IPR011008">
    <property type="entry name" value="Dimeric_a/b-barrel"/>
</dbReference>
<dbReference type="OrthoDB" id="3481501at2"/>
<protein>
    <recommendedName>
        <fullName evidence="3">Ethyl tert-butyl ether degradation protein EthD</fullName>
    </recommendedName>
</protein>
<reference evidence="1 2" key="1">
    <citation type="submission" date="2017-04" db="EMBL/GenBank/DDBJ databases">
        <title>The new phylogeny of genus Mycobacterium.</title>
        <authorList>
            <person name="Tortoli E."/>
            <person name="Trovato A."/>
            <person name="Cirillo D.M."/>
        </authorList>
    </citation>
    <scope>NUCLEOTIDE SEQUENCE [LARGE SCALE GENOMIC DNA]</scope>
    <source>
        <strain evidence="1 2">DSM 45247</strain>
    </source>
</reference>
<keyword evidence="2" id="KW-1185">Reference proteome</keyword>
<dbReference type="RefSeq" id="WP_085289272.1">
    <property type="nucleotide sequence ID" value="NZ_NCXM01000006.1"/>
</dbReference>
<evidence type="ECO:0008006" key="3">
    <source>
        <dbReference type="Google" id="ProtNLM"/>
    </source>
</evidence>
<dbReference type="EMBL" id="NCXM01000006">
    <property type="protein sequence ID" value="OSC30200.1"/>
    <property type="molecule type" value="Genomic_DNA"/>
</dbReference>
<accession>A0A1X2L873</accession>
<evidence type="ECO:0000313" key="2">
    <source>
        <dbReference type="Proteomes" id="UP000242320"/>
    </source>
</evidence>
<organism evidence="1 2">
    <name type="scientific">Mycolicibacterium vulneris</name>
    <dbReference type="NCBI Taxonomy" id="547163"/>
    <lineage>
        <taxon>Bacteria</taxon>
        <taxon>Bacillati</taxon>
        <taxon>Actinomycetota</taxon>
        <taxon>Actinomycetes</taxon>
        <taxon>Mycobacteriales</taxon>
        <taxon>Mycobacteriaceae</taxon>
        <taxon>Mycolicibacterium</taxon>
    </lineage>
</organism>
<gene>
    <name evidence="1" type="ORF">B8W69_07800</name>
</gene>
<dbReference type="SUPFAM" id="SSF54909">
    <property type="entry name" value="Dimeric alpha+beta barrel"/>
    <property type="match status" value="1"/>
</dbReference>
<proteinExistence type="predicted"/>
<dbReference type="AlphaFoldDB" id="A0A1X2L873"/>
<sequence length="121" mass="13694">MAPNLFIALTNPIEGEDDAFNKWYDTQHVPEVLDVPGVVAAQRYDITELKVPDDEDLPAQLPPPTHRYMVIYELDNEPDVVMAEFLKRVMAGTLTLGEWLDLTTVSLTGWTPRGERVQADR</sequence>
<name>A0A1X2L873_9MYCO</name>
<evidence type="ECO:0000313" key="1">
    <source>
        <dbReference type="EMBL" id="OSC30200.1"/>
    </source>
</evidence>